<evidence type="ECO:0000259" key="1">
    <source>
        <dbReference type="PROSITE" id="PS50404"/>
    </source>
</evidence>
<keyword evidence="3" id="KW-1185">Reference proteome</keyword>
<evidence type="ECO:0000313" key="5">
    <source>
        <dbReference type="RefSeq" id="XP_022109994.1"/>
    </source>
</evidence>
<dbReference type="InterPro" id="IPR004046">
    <property type="entry name" value="GST_C"/>
</dbReference>
<accession>A0A8B7ZWR8</accession>
<evidence type="ECO:0000259" key="2">
    <source>
        <dbReference type="PROSITE" id="PS50405"/>
    </source>
</evidence>
<sequence length="211" mass="24107">MARYVLHYFKFHGRAEAIRLAFKLAGVDYQEKYIQWPTEWEQNKRRYPTQQLPVLEVDGKMIGQSKAILRYVGREFGLYGNTSLEAAHIDQVIDTVDDSWAVVNDLYVGTKEEQTASTRKFLTEVTPLVYATLDRLLDLEQAGEYFVGNSITIADLFFFTTVDFVNFVSKGSNSLKKFPKLMAVKGRVADNPKVAAWLAVRPPEPPYDEPE</sequence>
<dbReference type="Pfam" id="PF02798">
    <property type="entry name" value="GST_N"/>
    <property type="match status" value="1"/>
</dbReference>
<dbReference type="InterPro" id="IPR050213">
    <property type="entry name" value="GST_superfamily"/>
</dbReference>
<dbReference type="InterPro" id="IPR010987">
    <property type="entry name" value="Glutathione-S-Trfase_C-like"/>
</dbReference>
<dbReference type="GO" id="GO:0006749">
    <property type="term" value="P:glutathione metabolic process"/>
    <property type="evidence" value="ECO:0007669"/>
    <property type="project" value="TreeGrafter"/>
</dbReference>
<dbReference type="GO" id="GO:0004364">
    <property type="term" value="F:glutathione transferase activity"/>
    <property type="evidence" value="ECO:0007669"/>
    <property type="project" value="TreeGrafter"/>
</dbReference>
<proteinExistence type="predicted"/>
<dbReference type="SUPFAM" id="SSF52833">
    <property type="entry name" value="Thioredoxin-like"/>
    <property type="match status" value="1"/>
</dbReference>
<reference evidence="4 5" key="1">
    <citation type="submission" date="2025-04" db="UniProtKB">
        <authorList>
            <consortium name="RefSeq"/>
        </authorList>
    </citation>
    <scope>IDENTIFICATION</scope>
</reference>
<dbReference type="RefSeq" id="XP_022109993.1">
    <property type="nucleotide sequence ID" value="XM_022254301.1"/>
</dbReference>
<dbReference type="SFLD" id="SFLDG01205">
    <property type="entry name" value="AMPS.1"/>
    <property type="match status" value="1"/>
</dbReference>
<feature type="domain" description="GST C-terminal" evidence="2">
    <location>
        <begin position="82"/>
        <end position="207"/>
    </location>
</feature>
<feature type="domain" description="GST N-terminal" evidence="1">
    <location>
        <begin position="2"/>
        <end position="80"/>
    </location>
</feature>
<organism evidence="3 4">
    <name type="scientific">Acanthaster planci</name>
    <name type="common">Crown-of-thorns starfish</name>
    <dbReference type="NCBI Taxonomy" id="133434"/>
    <lineage>
        <taxon>Eukaryota</taxon>
        <taxon>Metazoa</taxon>
        <taxon>Echinodermata</taxon>
        <taxon>Eleutherozoa</taxon>
        <taxon>Asterozoa</taxon>
        <taxon>Asteroidea</taxon>
        <taxon>Valvatacea</taxon>
        <taxon>Valvatida</taxon>
        <taxon>Acanthasteridae</taxon>
        <taxon>Acanthaster</taxon>
    </lineage>
</organism>
<dbReference type="KEGG" id="aplc:110989724"/>
<dbReference type="InterPro" id="IPR036282">
    <property type="entry name" value="Glutathione-S-Trfase_C_sf"/>
</dbReference>
<dbReference type="InterPro" id="IPR004045">
    <property type="entry name" value="Glutathione_S-Trfase_N"/>
</dbReference>
<dbReference type="Gene3D" id="1.20.1050.130">
    <property type="match status" value="1"/>
</dbReference>
<dbReference type="PROSITE" id="PS50404">
    <property type="entry name" value="GST_NTER"/>
    <property type="match status" value="1"/>
</dbReference>
<evidence type="ECO:0000313" key="3">
    <source>
        <dbReference type="Proteomes" id="UP000694845"/>
    </source>
</evidence>
<dbReference type="PANTHER" id="PTHR11571">
    <property type="entry name" value="GLUTATHIONE S-TRANSFERASE"/>
    <property type="match status" value="1"/>
</dbReference>
<dbReference type="CDD" id="cd03039">
    <property type="entry name" value="GST_N_Sigma_like"/>
    <property type="match status" value="1"/>
</dbReference>
<dbReference type="PANTHER" id="PTHR11571:SF150">
    <property type="entry name" value="GLUTATHIONE S-TRANSFERASE"/>
    <property type="match status" value="1"/>
</dbReference>
<gene>
    <name evidence="4 5" type="primary">LOC110989724</name>
</gene>
<dbReference type="SUPFAM" id="SSF47616">
    <property type="entry name" value="GST C-terminal domain-like"/>
    <property type="match status" value="1"/>
</dbReference>
<dbReference type="RefSeq" id="XP_022109994.1">
    <property type="nucleotide sequence ID" value="XM_022254302.1"/>
</dbReference>
<dbReference type="GeneID" id="110989724"/>
<dbReference type="OMA" id="YHCDRII"/>
<dbReference type="CDD" id="cd03192">
    <property type="entry name" value="GST_C_Sigma_like"/>
    <property type="match status" value="1"/>
</dbReference>
<evidence type="ECO:0000313" key="4">
    <source>
        <dbReference type="RefSeq" id="XP_022109993.1"/>
    </source>
</evidence>
<dbReference type="InterPro" id="IPR036249">
    <property type="entry name" value="Thioredoxin-like_sf"/>
</dbReference>
<dbReference type="Pfam" id="PF14497">
    <property type="entry name" value="GST_C_3"/>
    <property type="match status" value="1"/>
</dbReference>
<dbReference type="AlphaFoldDB" id="A0A8B7ZWR8"/>
<dbReference type="PROSITE" id="PS50405">
    <property type="entry name" value="GST_CTER"/>
    <property type="match status" value="1"/>
</dbReference>
<protein>
    <submittedName>
        <fullName evidence="4 5">S-crystallin 4-like</fullName>
    </submittedName>
</protein>
<dbReference type="Proteomes" id="UP000694845">
    <property type="component" value="Unplaced"/>
</dbReference>
<dbReference type="OrthoDB" id="414243at2759"/>
<name>A0A8B7ZWR8_ACAPL</name>
<dbReference type="InterPro" id="IPR040079">
    <property type="entry name" value="Glutathione_S-Trfase"/>
</dbReference>
<dbReference type="SFLD" id="SFLDS00019">
    <property type="entry name" value="Glutathione_Transferase_(cytos"/>
    <property type="match status" value="1"/>
</dbReference>
<dbReference type="SFLD" id="SFLDG00363">
    <property type="entry name" value="AMPS_(cytGST):_Alpha-__Mu-__Pi"/>
    <property type="match status" value="1"/>
</dbReference>